<accession>A0A2Z4FK11</accession>
<keyword evidence="4" id="KW-0732">Signal</keyword>
<evidence type="ECO:0000256" key="3">
    <source>
        <dbReference type="ARBA" id="ARBA00022448"/>
    </source>
</evidence>
<dbReference type="PROSITE" id="PS01040">
    <property type="entry name" value="SBP_BACTERIAL_5"/>
    <property type="match status" value="1"/>
</dbReference>
<dbReference type="Gene3D" id="3.40.190.10">
    <property type="entry name" value="Periplasmic binding protein-like II"/>
    <property type="match status" value="1"/>
</dbReference>
<evidence type="ECO:0000256" key="2">
    <source>
        <dbReference type="ARBA" id="ARBA00005695"/>
    </source>
</evidence>
<evidence type="ECO:0000256" key="1">
    <source>
        <dbReference type="ARBA" id="ARBA00004196"/>
    </source>
</evidence>
<evidence type="ECO:0000313" key="6">
    <source>
        <dbReference type="Proteomes" id="UP000249799"/>
    </source>
</evidence>
<dbReference type="Proteomes" id="UP000249799">
    <property type="component" value="Chromosome"/>
</dbReference>
<dbReference type="CDD" id="cd08504">
    <property type="entry name" value="PBP2_OppA"/>
    <property type="match status" value="1"/>
</dbReference>
<dbReference type="GO" id="GO:0030288">
    <property type="term" value="C:outer membrane-bounded periplasmic space"/>
    <property type="evidence" value="ECO:0007669"/>
    <property type="project" value="UniProtKB-ARBA"/>
</dbReference>
<dbReference type="PANTHER" id="PTHR30290">
    <property type="entry name" value="PERIPLASMIC BINDING COMPONENT OF ABC TRANSPORTER"/>
    <property type="match status" value="1"/>
</dbReference>
<gene>
    <name evidence="5" type="ORF">DN745_07465</name>
</gene>
<reference evidence="5 6" key="1">
    <citation type="submission" date="2018-06" db="EMBL/GenBank/DDBJ databases">
        <title>Lujinxingia sediminis gen. nov. sp. nov., a new facultative anaerobic member of the class Deltaproteobacteria, and proposal of Lujinxingaceae fam. nov.</title>
        <authorList>
            <person name="Guo L.-Y."/>
            <person name="Li C.-M."/>
            <person name="Wang S."/>
            <person name="Du Z.-J."/>
        </authorList>
    </citation>
    <scope>NUCLEOTIDE SEQUENCE [LARGE SCALE GENOMIC DNA]</scope>
    <source>
        <strain evidence="5 6">FA350</strain>
    </source>
</reference>
<dbReference type="Gene3D" id="3.90.76.10">
    <property type="entry name" value="Dipeptide-binding Protein, Domain 1"/>
    <property type="match status" value="1"/>
</dbReference>
<name>A0A2Z4FK11_9DELT</name>
<dbReference type="PANTHER" id="PTHR30290:SF83">
    <property type="entry name" value="ABC TRANSPORTER SUBSTRATE-BINDING PROTEIN"/>
    <property type="match status" value="1"/>
</dbReference>
<comment type="subcellular location">
    <subcellularLocation>
        <location evidence="1">Cell envelope</location>
    </subcellularLocation>
</comment>
<dbReference type="PIRSF" id="PIRSF002741">
    <property type="entry name" value="MppA"/>
    <property type="match status" value="1"/>
</dbReference>
<organism evidence="5 6">
    <name type="scientific">Bradymonas sediminis</name>
    <dbReference type="NCBI Taxonomy" id="1548548"/>
    <lineage>
        <taxon>Bacteria</taxon>
        <taxon>Deltaproteobacteria</taxon>
        <taxon>Bradymonadales</taxon>
        <taxon>Bradymonadaceae</taxon>
        <taxon>Bradymonas</taxon>
    </lineage>
</organism>
<keyword evidence="3" id="KW-0813">Transport</keyword>
<dbReference type="FunFam" id="3.90.76.10:FF:000001">
    <property type="entry name" value="Oligopeptide ABC transporter substrate-binding protein"/>
    <property type="match status" value="1"/>
</dbReference>
<dbReference type="OrthoDB" id="9772924at2"/>
<dbReference type="InterPro" id="IPR023765">
    <property type="entry name" value="SBP_5_CS"/>
</dbReference>
<protein>
    <submittedName>
        <fullName evidence="5">Peptide ABC transporter substrate-binding protein</fullName>
    </submittedName>
</protein>
<dbReference type="InterPro" id="IPR030678">
    <property type="entry name" value="Peptide/Ni-bd"/>
</dbReference>
<dbReference type="RefSeq" id="WP_111333479.1">
    <property type="nucleotide sequence ID" value="NZ_CP030032.1"/>
</dbReference>
<dbReference type="EMBL" id="CP030032">
    <property type="protein sequence ID" value="AWV89185.1"/>
    <property type="molecule type" value="Genomic_DNA"/>
</dbReference>
<dbReference type="SUPFAM" id="SSF53850">
    <property type="entry name" value="Periplasmic binding protein-like II"/>
    <property type="match status" value="1"/>
</dbReference>
<dbReference type="FunFam" id="3.10.105.10:FF:000001">
    <property type="entry name" value="Oligopeptide ABC transporter, oligopeptide-binding protein"/>
    <property type="match status" value="1"/>
</dbReference>
<sequence>MIGLRNTSKTARAGLAMLLLLGLTGLAACDKGGGEKKPESSATAEKSATDDGFRAGSKADSFTFVVAADPETFDTAKMTGAPEGRIAMQLFEGLLIPGPTTEGLDDPKDLMRPGVAKSYDISEDGKTYTFHLREDAKWSNGEPVTSADFVYSWKRILTPGFPADYVSMLYVIKGAEAYNKSKPEEADWETVGIRAPDAKTLEVELNNPTPFFPELTAFYTFFPVPEKAVEEFGDEWTRPENIITNGAYEMTSYISQKEIKLKKSEHYWDAKNVAINEAMVRIIPDRNAVTNAYRAQELHWSGTSLPVSQIADFITHPDYRRDPLLGVYYLRVNVSKEDSPLANADVRRALSYATDRSSLVDDVLSGLYEAANSYVPNNMPGYESTTTVDYNPRKAAESLKKAGYGEGGKAMPKITLLYNSDENHKLVAESIQKQWKSNLGVEIELVNKEWKIYLQDIDNLNYDVARAGWIGDYNDPMTFLEMFKTGDGNNDTGWSSEKYDGLLEAARAEADPAKRVKILQEAETILVTEGPIIPIYFYTNNVLVSRDVKGLEPHNRDIHLLKYMSLSE</sequence>
<dbReference type="GO" id="GO:0015833">
    <property type="term" value="P:peptide transport"/>
    <property type="evidence" value="ECO:0007669"/>
    <property type="project" value="TreeGrafter"/>
</dbReference>
<dbReference type="Gene3D" id="3.10.105.10">
    <property type="entry name" value="Dipeptide-binding Protein, Domain 3"/>
    <property type="match status" value="1"/>
</dbReference>
<proteinExistence type="inferred from homology"/>
<dbReference type="KEGG" id="bsed:DN745_07465"/>
<comment type="similarity">
    <text evidence="2">Belongs to the bacterial solute-binding protein 5 family.</text>
</comment>
<evidence type="ECO:0000256" key="4">
    <source>
        <dbReference type="ARBA" id="ARBA00022729"/>
    </source>
</evidence>
<keyword evidence="6" id="KW-1185">Reference proteome</keyword>
<evidence type="ECO:0000313" key="5">
    <source>
        <dbReference type="EMBL" id="AWV89185.1"/>
    </source>
</evidence>
<dbReference type="GO" id="GO:1904680">
    <property type="term" value="F:peptide transmembrane transporter activity"/>
    <property type="evidence" value="ECO:0007669"/>
    <property type="project" value="TreeGrafter"/>
</dbReference>
<dbReference type="InterPro" id="IPR039424">
    <property type="entry name" value="SBP_5"/>
</dbReference>
<dbReference type="PROSITE" id="PS51257">
    <property type="entry name" value="PROKAR_LIPOPROTEIN"/>
    <property type="match status" value="1"/>
</dbReference>
<dbReference type="GO" id="GO:0043190">
    <property type="term" value="C:ATP-binding cassette (ABC) transporter complex"/>
    <property type="evidence" value="ECO:0007669"/>
    <property type="project" value="InterPro"/>
</dbReference>
<dbReference type="Pfam" id="PF00496">
    <property type="entry name" value="SBP_bac_5"/>
    <property type="match status" value="1"/>
</dbReference>
<dbReference type="AlphaFoldDB" id="A0A2Z4FK11"/>
<dbReference type="InterPro" id="IPR000914">
    <property type="entry name" value="SBP_5_dom"/>
</dbReference>